<reference evidence="1" key="1">
    <citation type="submission" date="2020-09" db="EMBL/GenBank/DDBJ databases">
        <title>Desulfogranum mesoprofundum gen. nov., sp. nov., a novel mesophilic, sulfate-reducing chemolithoautotroph isolated from a deep-sea hydrothermal vent chimney in the Suiyo Seamount.</title>
        <authorList>
            <person name="Hashimoto Y."/>
            <person name="Nakagawa S."/>
        </authorList>
    </citation>
    <scope>NUCLEOTIDE SEQUENCE</scope>
    <source>
        <strain evidence="1">KT2</strain>
    </source>
</reference>
<gene>
    <name evidence="1" type="ORF">DGMP_38460</name>
</gene>
<sequence>MKEEYNYTLTVPLHDTDKAVTLLEEVKKNNPRMRLSRKPDTKKCARFYLSFPFSGTRTDVRFHEWFLARKPEEWDLYGPNYGVWGFN</sequence>
<dbReference type="KEGG" id="dbk:DGMP_38460"/>
<evidence type="ECO:0000313" key="1">
    <source>
        <dbReference type="EMBL" id="BCL63153.1"/>
    </source>
</evidence>
<keyword evidence="2" id="KW-1185">Reference proteome</keyword>
<proteinExistence type="predicted"/>
<dbReference type="AlphaFoldDB" id="A0A8D5JEZ0"/>
<dbReference type="RefSeq" id="WP_228855436.1">
    <property type="nucleotide sequence ID" value="NZ_AP024086.1"/>
</dbReference>
<dbReference type="Proteomes" id="UP000826725">
    <property type="component" value="Chromosome"/>
</dbReference>
<evidence type="ECO:0000313" key="2">
    <source>
        <dbReference type="Proteomes" id="UP000826725"/>
    </source>
</evidence>
<name>A0A8D5JEZ0_9BACT</name>
<dbReference type="EMBL" id="AP024086">
    <property type="protein sequence ID" value="BCL63153.1"/>
    <property type="molecule type" value="Genomic_DNA"/>
</dbReference>
<organism evidence="1 2">
    <name type="scientific">Desulfomarina profundi</name>
    <dbReference type="NCBI Taxonomy" id="2772557"/>
    <lineage>
        <taxon>Bacteria</taxon>
        <taxon>Pseudomonadati</taxon>
        <taxon>Thermodesulfobacteriota</taxon>
        <taxon>Desulfobulbia</taxon>
        <taxon>Desulfobulbales</taxon>
        <taxon>Desulfobulbaceae</taxon>
        <taxon>Desulfomarina</taxon>
    </lineage>
</organism>
<accession>A0A8D5JEZ0</accession>
<protein>
    <submittedName>
        <fullName evidence="1">Uncharacterized protein</fullName>
    </submittedName>
</protein>